<organism evidence="1 2">
    <name type="scientific">Tsukamurella pseudospumae</name>
    <dbReference type="NCBI Taxonomy" id="239498"/>
    <lineage>
        <taxon>Bacteria</taxon>
        <taxon>Bacillati</taxon>
        <taxon>Actinomycetota</taxon>
        <taxon>Actinomycetes</taxon>
        <taxon>Mycobacteriales</taxon>
        <taxon>Tsukamurellaceae</taxon>
        <taxon>Tsukamurella</taxon>
    </lineage>
</organism>
<evidence type="ECO:0000313" key="1">
    <source>
        <dbReference type="EMBL" id="KXO93968.1"/>
    </source>
</evidence>
<sequence>MSERMSTTRVIAASPDRVFAVLADPARHEDIEPTDWVRDAVDTAALDHVGQMFSVNMYLEQAGGDYVMENKVTDFERDRVIGWLPGTSREGQWQAGGWWWRYDLAPSGNGTEVTLTYDWTDTPQSFRDFVGAMPPFPPEYLDQSLEALDRHISG</sequence>
<evidence type="ECO:0000313" key="2">
    <source>
        <dbReference type="Proteomes" id="UP000070409"/>
    </source>
</evidence>
<dbReference type="RefSeq" id="WP_068746449.1">
    <property type="nucleotide sequence ID" value="NZ_LSRE01000034.1"/>
</dbReference>
<dbReference type="Proteomes" id="UP000070409">
    <property type="component" value="Unassembled WGS sequence"/>
</dbReference>
<name>A0A137Z731_9ACTN</name>
<gene>
    <name evidence="1" type="ORF">AXK61_05415</name>
</gene>
<proteinExistence type="predicted"/>
<comment type="caution">
    <text evidence="1">The sequence shown here is derived from an EMBL/GenBank/DDBJ whole genome shotgun (WGS) entry which is preliminary data.</text>
</comment>
<accession>A0A137Z731</accession>
<dbReference type="Pfam" id="PF10604">
    <property type="entry name" value="Polyketide_cyc2"/>
    <property type="match status" value="1"/>
</dbReference>
<dbReference type="Gene3D" id="3.30.530.20">
    <property type="match status" value="1"/>
</dbReference>
<keyword evidence="2" id="KW-1185">Reference proteome</keyword>
<reference evidence="1 2" key="1">
    <citation type="submission" date="2016-02" db="EMBL/GenBank/DDBJ databases">
        <authorList>
            <person name="Teng J.L."/>
            <person name="Tang Y."/>
            <person name="Huang Y."/>
            <person name="Guo F."/>
            <person name="Wei W."/>
            <person name="Chen J.H."/>
            <person name="Wong S.Y."/>
            <person name="Lau S.K."/>
            <person name="Woo P.C."/>
        </authorList>
    </citation>
    <scope>NUCLEOTIDE SEQUENCE [LARGE SCALE GENOMIC DNA]</scope>
    <source>
        <strain evidence="1 2">JCM 13375</strain>
    </source>
</reference>
<dbReference type="SUPFAM" id="SSF55961">
    <property type="entry name" value="Bet v1-like"/>
    <property type="match status" value="1"/>
</dbReference>
<dbReference type="InterPro" id="IPR019587">
    <property type="entry name" value="Polyketide_cyclase/dehydratase"/>
</dbReference>
<dbReference type="InterPro" id="IPR023393">
    <property type="entry name" value="START-like_dom_sf"/>
</dbReference>
<dbReference type="EMBL" id="LSRE01000034">
    <property type="protein sequence ID" value="KXO93968.1"/>
    <property type="molecule type" value="Genomic_DNA"/>
</dbReference>
<protein>
    <submittedName>
        <fullName evidence="1">ATPase</fullName>
    </submittedName>
</protein>